<organism evidence="1 2">
    <name type="scientific">Polytolypa hystricis (strain UAMH7299)</name>
    <dbReference type="NCBI Taxonomy" id="1447883"/>
    <lineage>
        <taxon>Eukaryota</taxon>
        <taxon>Fungi</taxon>
        <taxon>Dikarya</taxon>
        <taxon>Ascomycota</taxon>
        <taxon>Pezizomycotina</taxon>
        <taxon>Eurotiomycetes</taxon>
        <taxon>Eurotiomycetidae</taxon>
        <taxon>Onygenales</taxon>
        <taxon>Onygenales incertae sedis</taxon>
        <taxon>Polytolypa</taxon>
    </lineage>
</organism>
<evidence type="ECO:0000313" key="2">
    <source>
        <dbReference type="Proteomes" id="UP000224634"/>
    </source>
</evidence>
<proteinExistence type="predicted"/>
<dbReference type="InterPro" id="IPR051035">
    <property type="entry name" value="Mito_inheritance_9"/>
</dbReference>
<evidence type="ECO:0000313" key="1">
    <source>
        <dbReference type="EMBL" id="PGH08519.1"/>
    </source>
</evidence>
<sequence>MATGASGELFEYTRGRFLLDEANQMARRRVHFNMTELASVAAKSAGAEQCVEIEKCPDGFEVATMDFARNVLRTPTPHVYAWDACWGGVGSNTVGAEFIIMEKVPGSPLSAVWWKLQPREKLKILLQVVGYQKRWVDIKFTKFGSLYYAESKKSCGGES</sequence>
<name>A0A2B7XHY0_POLH7</name>
<dbReference type="STRING" id="1447883.A0A2B7XHY0"/>
<dbReference type="OrthoDB" id="4206040at2759"/>
<dbReference type="AlphaFoldDB" id="A0A2B7XHY0"/>
<gene>
    <name evidence="1" type="ORF">AJ80_07839</name>
</gene>
<dbReference type="PANTHER" id="PTHR36091">
    <property type="entry name" value="ALTERED INHERITANCE OF MITOCHONDRIA PROTEIN 9, MITOCHONDRIAL"/>
    <property type="match status" value="1"/>
</dbReference>
<reference evidence="1 2" key="1">
    <citation type="submission" date="2017-10" db="EMBL/GenBank/DDBJ databases">
        <title>Comparative genomics in systemic dimorphic fungi from Ajellomycetaceae.</title>
        <authorList>
            <person name="Munoz J.F."/>
            <person name="Mcewen J.G."/>
            <person name="Clay O.K."/>
            <person name="Cuomo C.A."/>
        </authorList>
    </citation>
    <scope>NUCLEOTIDE SEQUENCE [LARGE SCALE GENOMIC DNA]</scope>
    <source>
        <strain evidence="1 2">UAMH7299</strain>
    </source>
</reference>
<comment type="caution">
    <text evidence="1">The sequence shown here is derived from an EMBL/GenBank/DDBJ whole genome shotgun (WGS) entry which is preliminary data.</text>
</comment>
<dbReference type="Proteomes" id="UP000224634">
    <property type="component" value="Unassembled WGS sequence"/>
</dbReference>
<dbReference type="EMBL" id="PDNA01000159">
    <property type="protein sequence ID" value="PGH08519.1"/>
    <property type="molecule type" value="Genomic_DNA"/>
</dbReference>
<accession>A0A2B7XHY0</accession>
<dbReference type="PANTHER" id="PTHR36091:SF2">
    <property type="entry name" value="AMINOGLYCOSIDE PHOSPHOTRANSFERASE DOMAIN-CONTAINING PROTEIN"/>
    <property type="match status" value="1"/>
</dbReference>
<protein>
    <submittedName>
        <fullName evidence="1">Uncharacterized protein</fullName>
    </submittedName>
</protein>
<dbReference type="GO" id="GO:0005739">
    <property type="term" value="C:mitochondrion"/>
    <property type="evidence" value="ECO:0007669"/>
    <property type="project" value="TreeGrafter"/>
</dbReference>
<keyword evidence="2" id="KW-1185">Reference proteome</keyword>